<accession>A0A0D3E9W4</accession>
<dbReference type="HOGENOM" id="CLU_2229973_0_0_1"/>
<dbReference type="AlphaFoldDB" id="A0A0D3E9W4"/>
<evidence type="ECO:0000313" key="2">
    <source>
        <dbReference type="Proteomes" id="UP000032141"/>
    </source>
</evidence>
<protein>
    <submittedName>
        <fullName evidence="1">Uncharacterized protein</fullName>
    </submittedName>
</protein>
<reference evidence="1 2" key="1">
    <citation type="journal article" date="2014" name="Genome Biol.">
        <title>Transcriptome and methylome profiling reveals relics of genome dominance in the mesopolyploid Brassica oleracea.</title>
        <authorList>
            <person name="Parkin I.A."/>
            <person name="Koh C."/>
            <person name="Tang H."/>
            <person name="Robinson S.J."/>
            <person name="Kagale S."/>
            <person name="Clarke W.E."/>
            <person name="Town C.D."/>
            <person name="Nixon J."/>
            <person name="Krishnakumar V."/>
            <person name="Bidwell S.L."/>
            <person name="Denoeud F."/>
            <person name="Belcram H."/>
            <person name="Links M.G."/>
            <person name="Just J."/>
            <person name="Clarke C."/>
            <person name="Bender T."/>
            <person name="Huebert T."/>
            <person name="Mason A.S."/>
            <person name="Pires J.C."/>
            <person name="Barker G."/>
            <person name="Moore J."/>
            <person name="Walley P.G."/>
            <person name="Manoli S."/>
            <person name="Batley J."/>
            <person name="Edwards D."/>
            <person name="Nelson M.N."/>
            <person name="Wang X."/>
            <person name="Paterson A.H."/>
            <person name="King G."/>
            <person name="Bancroft I."/>
            <person name="Chalhoub B."/>
            <person name="Sharpe A.G."/>
        </authorList>
    </citation>
    <scope>NUCLEOTIDE SEQUENCE</scope>
    <source>
        <strain evidence="1 2">cv. TO1000</strain>
    </source>
</reference>
<proteinExistence type="predicted"/>
<keyword evidence="2" id="KW-1185">Reference proteome</keyword>
<dbReference type="EnsemblPlants" id="Bo9g097620.1">
    <property type="protein sequence ID" value="Bo9g097620.1"/>
    <property type="gene ID" value="Bo9g097620"/>
</dbReference>
<name>A0A0D3E9W4_BRAOL</name>
<organism evidence="1 2">
    <name type="scientific">Brassica oleracea var. oleracea</name>
    <dbReference type="NCBI Taxonomy" id="109376"/>
    <lineage>
        <taxon>Eukaryota</taxon>
        <taxon>Viridiplantae</taxon>
        <taxon>Streptophyta</taxon>
        <taxon>Embryophyta</taxon>
        <taxon>Tracheophyta</taxon>
        <taxon>Spermatophyta</taxon>
        <taxon>Magnoliopsida</taxon>
        <taxon>eudicotyledons</taxon>
        <taxon>Gunneridae</taxon>
        <taxon>Pentapetalae</taxon>
        <taxon>rosids</taxon>
        <taxon>malvids</taxon>
        <taxon>Brassicales</taxon>
        <taxon>Brassicaceae</taxon>
        <taxon>Brassiceae</taxon>
        <taxon>Brassica</taxon>
    </lineage>
</organism>
<reference evidence="1" key="2">
    <citation type="submission" date="2015-03" db="UniProtKB">
        <authorList>
            <consortium name="EnsemblPlants"/>
        </authorList>
    </citation>
    <scope>IDENTIFICATION</scope>
</reference>
<evidence type="ECO:0000313" key="1">
    <source>
        <dbReference type="EnsemblPlants" id="Bo9g097620.1"/>
    </source>
</evidence>
<sequence>HLLSSRLLSPSFKHKIYREVKPRKINKSSTTLSFLELGFVQHSVRHKRVSQFSATFARRQKRQCYVALIICVVWTHLRSENFEFSLSAPRQHPARKVEAPGVMSTY</sequence>
<dbReference type="Gramene" id="Bo9g097620.1">
    <property type="protein sequence ID" value="Bo9g097620.1"/>
    <property type="gene ID" value="Bo9g097620"/>
</dbReference>
<dbReference type="Proteomes" id="UP000032141">
    <property type="component" value="Chromosome C9"/>
</dbReference>